<dbReference type="InterPro" id="IPR002053">
    <property type="entry name" value="Glyco_hydro_25"/>
</dbReference>
<protein>
    <recommendedName>
        <fullName evidence="4">Lysozyme</fullName>
    </recommendedName>
</protein>
<proteinExistence type="inferred from homology"/>
<comment type="caution">
    <text evidence="2">The sequence shown here is derived from an EMBL/GenBank/DDBJ whole genome shotgun (WGS) entry which is preliminary data.</text>
</comment>
<gene>
    <name evidence="2" type="ORF">LX03_01105</name>
</gene>
<evidence type="ECO:0008006" key="4">
    <source>
        <dbReference type="Google" id="ProtNLM"/>
    </source>
</evidence>
<dbReference type="Pfam" id="PF01183">
    <property type="entry name" value="Glyco_hydro_25"/>
    <property type="match status" value="1"/>
</dbReference>
<reference evidence="2 3" key="1">
    <citation type="submission" date="2014-09" db="EMBL/GenBank/DDBJ databases">
        <title>Lactobacillus mucosae CRL573 Genome Sequencing.</title>
        <authorList>
            <person name="Bleckwedel J."/>
            <person name="Teran L.C."/>
            <person name="Bonacina J."/>
            <person name="Saavedra L."/>
            <person name="Mozzi F.B."/>
            <person name="Raya R.R."/>
        </authorList>
    </citation>
    <scope>NUCLEOTIDE SEQUENCE [LARGE SCALE GENOMIC DNA]</scope>
    <source>
        <strain evidence="2 3">CRL573</strain>
    </source>
</reference>
<organism evidence="2 3">
    <name type="scientific">Limosilactobacillus mucosae</name>
    <name type="common">Lactobacillus mucosae</name>
    <dbReference type="NCBI Taxonomy" id="97478"/>
    <lineage>
        <taxon>Bacteria</taxon>
        <taxon>Bacillati</taxon>
        <taxon>Bacillota</taxon>
        <taxon>Bacilli</taxon>
        <taxon>Lactobacillales</taxon>
        <taxon>Lactobacillaceae</taxon>
        <taxon>Limosilactobacillus</taxon>
    </lineage>
</organism>
<dbReference type="InterPro" id="IPR017853">
    <property type="entry name" value="GH"/>
</dbReference>
<dbReference type="SUPFAM" id="SSF51445">
    <property type="entry name" value="(Trans)glycosidases"/>
    <property type="match status" value="1"/>
</dbReference>
<dbReference type="EMBL" id="JROC01000021">
    <property type="protein sequence ID" value="KGL67454.1"/>
    <property type="molecule type" value="Genomic_DNA"/>
</dbReference>
<dbReference type="GO" id="GO:0016998">
    <property type="term" value="P:cell wall macromolecule catabolic process"/>
    <property type="evidence" value="ECO:0007669"/>
    <property type="project" value="InterPro"/>
</dbReference>
<dbReference type="AlphaFoldDB" id="A0A099YB22"/>
<dbReference type="Proteomes" id="UP000030001">
    <property type="component" value="Unassembled WGS sequence"/>
</dbReference>
<dbReference type="GO" id="GO:0003796">
    <property type="term" value="F:lysozyme activity"/>
    <property type="evidence" value="ECO:0007669"/>
    <property type="project" value="InterPro"/>
</dbReference>
<evidence type="ECO:0000313" key="2">
    <source>
        <dbReference type="EMBL" id="KGL67454.1"/>
    </source>
</evidence>
<comment type="similarity">
    <text evidence="1">Belongs to the glycosyl hydrolase 25 family.</text>
</comment>
<evidence type="ECO:0000256" key="1">
    <source>
        <dbReference type="ARBA" id="ARBA00010646"/>
    </source>
</evidence>
<dbReference type="PROSITE" id="PS51904">
    <property type="entry name" value="GLYCOSYL_HYDROL_F25_2"/>
    <property type="match status" value="1"/>
</dbReference>
<dbReference type="GO" id="GO:0009253">
    <property type="term" value="P:peptidoglycan catabolic process"/>
    <property type="evidence" value="ECO:0007669"/>
    <property type="project" value="InterPro"/>
</dbReference>
<name>A0A099YB22_LIMMU</name>
<evidence type="ECO:0000313" key="3">
    <source>
        <dbReference type="Proteomes" id="UP000030001"/>
    </source>
</evidence>
<dbReference type="Gene3D" id="3.20.20.80">
    <property type="entry name" value="Glycosidases"/>
    <property type="match status" value="1"/>
</dbReference>
<sequence length="108" mass="11564">MVVANTDQEIALQALAAYSTSADAIDVSSYQGAMSVGTYSWLKSLGVKYVIVKLTQGTTYTNPYAQTQINNAKEAGLTVATYDYAVFTDSASALQRPIIMPMLPVLMA</sequence>
<accession>A0A099YB22</accession>